<keyword evidence="2" id="KW-1185">Reference proteome</keyword>
<evidence type="ECO:0000313" key="1">
    <source>
        <dbReference type="EMBL" id="QXM07120.1"/>
    </source>
</evidence>
<accession>A0ABX8RHB5</accession>
<dbReference type="EMBL" id="CP078093">
    <property type="protein sequence ID" value="QXM07120.1"/>
    <property type="molecule type" value="Genomic_DNA"/>
</dbReference>
<protein>
    <submittedName>
        <fullName evidence="1">Uncharacterized protein</fullName>
    </submittedName>
</protein>
<organism evidence="1 2">
    <name type="scientific">Crassaminicella indica</name>
    <dbReference type="NCBI Taxonomy" id="2855394"/>
    <lineage>
        <taxon>Bacteria</taxon>
        <taxon>Bacillati</taxon>
        <taxon>Bacillota</taxon>
        <taxon>Clostridia</taxon>
        <taxon>Eubacteriales</taxon>
        <taxon>Clostridiaceae</taxon>
        <taxon>Crassaminicella</taxon>
    </lineage>
</organism>
<dbReference type="Proteomes" id="UP000886818">
    <property type="component" value="Chromosome"/>
</dbReference>
<evidence type="ECO:0000313" key="2">
    <source>
        <dbReference type="Proteomes" id="UP000886818"/>
    </source>
</evidence>
<reference evidence="1" key="1">
    <citation type="submission" date="2021-07" db="EMBL/GenBank/DDBJ databases">
        <title>Complete genome sequence of Crassaminicella sp. 143-21, isolated from a deep-sea hydrothermal vent.</title>
        <authorList>
            <person name="Li X."/>
        </authorList>
    </citation>
    <scope>NUCLEOTIDE SEQUENCE</scope>
    <source>
        <strain evidence="1">143-21</strain>
    </source>
</reference>
<gene>
    <name evidence="1" type="ORF">KVH43_05290</name>
</gene>
<sequence>MKNNRLLICILLCSIFLNIFFTNNLIQKTKDTNRFIKYNFTGILYIIIDTLEDLDNILLSKNELEINKLNKIEKKIEYLKDKIFRTNIALSKYDLLNPKFGTSNITIYEVGRYLKNLEYLLKEKNISLFSEQSKTIRKITNLAKENDVIYFLDYYDDNNLLPRNIVFPKVTETFFRDLNKICKEANDQIETEINKKLSQNIKK</sequence>
<name>A0ABX8RHB5_9CLOT</name>
<proteinExistence type="predicted"/>
<dbReference type="RefSeq" id="WP_218283806.1">
    <property type="nucleotide sequence ID" value="NZ_CP078093.1"/>
</dbReference>